<feature type="transmembrane region" description="Helical" evidence="6">
    <location>
        <begin position="319"/>
        <end position="348"/>
    </location>
</feature>
<keyword evidence="4 6" id="KW-1133">Transmembrane helix</keyword>
<comment type="caution">
    <text evidence="9">The sequence shown here is derived from an EMBL/GenBank/DDBJ whole genome shotgun (WGS) entry which is preliminary data.</text>
</comment>
<organism evidence="9 10">
    <name type="scientific">Halarchaeum grantii</name>
    <dbReference type="NCBI Taxonomy" id="1193105"/>
    <lineage>
        <taxon>Archaea</taxon>
        <taxon>Methanobacteriati</taxon>
        <taxon>Methanobacteriota</taxon>
        <taxon>Stenosarchaea group</taxon>
        <taxon>Halobacteria</taxon>
        <taxon>Halobacteriales</taxon>
        <taxon>Halobacteriaceae</taxon>
    </lineage>
</organism>
<evidence type="ECO:0000256" key="4">
    <source>
        <dbReference type="ARBA" id="ARBA00022989"/>
    </source>
</evidence>
<feature type="transmembrane region" description="Helical" evidence="6">
    <location>
        <begin position="278"/>
        <end position="307"/>
    </location>
</feature>
<dbReference type="GO" id="GO:0098797">
    <property type="term" value="C:plasma membrane protein complex"/>
    <property type="evidence" value="ECO:0007669"/>
    <property type="project" value="TreeGrafter"/>
</dbReference>
<evidence type="ECO:0000259" key="7">
    <source>
        <dbReference type="Pfam" id="PF02687"/>
    </source>
</evidence>
<dbReference type="InterPro" id="IPR003838">
    <property type="entry name" value="ABC3_permease_C"/>
</dbReference>
<keyword evidence="5 6" id="KW-0472">Membrane</keyword>
<evidence type="ECO:0000313" key="10">
    <source>
        <dbReference type="Proteomes" id="UP000628840"/>
    </source>
</evidence>
<evidence type="ECO:0000256" key="3">
    <source>
        <dbReference type="ARBA" id="ARBA00022692"/>
    </source>
</evidence>
<evidence type="ECO:0000256" key="1">
    <source>
        <dbReference type="ARBA" id="ARBA00004651"/>
    </source>
</evidence>
<dbReference type="InterPro" id="IPR051447">
    <property type="entry name" value="Lipoprotein-release_system"/>
</dbReference>
<evidence type="ECO:0000256" key="5">
    <source>
        <dbReference type="ARBA" id="ARBA00023136"/>
    </source>
</evidence>
<feature type="domain" description="MacB-like periplasmic core" evidence="8">
    <location>
        <begin position="23"/>
        <end position="255"/>
    </location>
</feature>
<protein>
    <recommendedName>
        <fullName evidence="11">ABC transport system permease protein</fullName>
    </recommendedName>
</protein>
<feature type="transmembrane region" description="Helical" evidence="6">
    <location>
        <begin position="24"/>
        <end position="48"/>
    </location>
</feature>
<reference evidence="9 10" key="1">
    <citation type="journal article" date="2019" name="Int. J. Syst. Evol. Microbiol.">
        <title>The Global Catalogue of Microorganisms (GCM) 10K type strain sequencing project: providing services to taxonomists for standard genome sequencing and annotation.</title>
        <authorList>
            <consortium name="The Broad Institute Genomics Platform"/>
            <consortium name="The Broad Institute Genome Sequencing Center for Infectious Disease"/>
            <person name="Wu L."/>
            <person name="Ma J."/>
        </authorList>
    </citation>
    <scope>NUCLEOTIDE SEQUENCE [LARGE SCALE GENOMIC DNA]</scope>
    <source>
        <strain evidence="9 10">JCM 19585</strain>
    </source>
</reference>
<dbReference type="GO" id="GO:0044874">
    <property type="term" value="P:lipoprotein localization to outer membrane"/>
    <property type="evidence" value="ECO:0007669"/>
    <property type="project" value="TreeGrafter"/>
</dbReference>
<dbReference type="EMBL" id="BMPF01000003">
    <property type="protein sequence ID" value="GGL39514.1"/>
    <property type="molecule type" value="Genomic_DNA"/>
</dbReference>
<evidence type="ECO:0000259" key="8">
    <source>
        <dbReference type="Pfam" id="PF12704"/>
    </source>
</evidence>
<feature type="domain" description="ABC3 transporter permease C-terminal" evidence="7">
    <location>
        <begin position="286"/>
        <end position="401"/>
    </location>
</feature>
<gene>
    <name evidence="9" type="ORF">GCM10009037_24110</name>
</gene>
<evidence type="ECO:0000256" key="2">
    <source>
        <dbReference type="ARBA" id="ARBA00022475"/>
    </source>
</evidence>
<feature type="transmembrane region" description="Helical" evidence="6">
    <location>
        <begin position="375"/>
        <end position="397"/>
    </location>
</feature>
<dbReference type="AlphaFoldDB" id="A0A830FC18"/>
<dbReference type="Pfam" id="PF02687">
    <property type="entry name" value="FtsX"/>
    <property type="match status" value="1"/>
</dbReference>
<keyword evidence="2" id="KW-1003">Cell membrane</keyword>
<dbReference type="PANTHER" id="PTHR30489">
    <property type="entry name" value="LIPOPROTEIN-RELEASING SYSTEM TRANSMEMBRANE PROTEIN LOLE"/>
    <property type="match status" value="1"/>
</dbReference>
<evidence type="ECO:0000313" key="9">
    <source>
        <dbReference type="EMBL" id="GGL39514.1"/>
    </source>
</evidence>
<comment type="subcellular location">
    <subcellularLocation>
        <location evidence="1">Cell membrane</location>
        <topology evidence="1">Multi-pass membrane protein</topology>
    </subcellularLocation>
</comment>
<name>A0A830FC18_9EURY</name>
<sequence>MFTRFRAAVGIALAQLRRDRTRTALAVTGVVLAVLAATLLGGVGFGVVETGQQKFDQSGRDLWMTGGPLQISPGSVGGFQPGVTDAHTLSDDLSAREDVRTAVPLSFQTVYVGANESSLSTMVAVGTPGVGGSSVRLTAGDGFTTGGRAHYAGGSYDGPMTREVILDPQTAARLGVGVNDTVHLGATVVGAREHAWRVVGISPTFRQFLGTGAATVPLSELQSMTGTAREDRAAMLTIDVVERSDPSAVEADLQQTYPNYDVRTNQEQLQAVLEQKALVIASGLTLTVLAVIAGVALTVNLLLLLVYQQRRTLAAVRAIGVSGTTLVAITAVQGLAIGIMGGAIGVALTVPLGRGLSELAAMLVGFDGLVQTPPLVLAAGGALAVVVGALSAAVAGYRVAGVDALEEL</sequence>
<dbReference type="RefSeq" id="WP_188883988.1">
    <property type="nucleotide sequence ID" value="NZ_BMPF01000003.1"/>
</dbReference>
<dbReference type="Proteomes" id="UP000628840">
    <property type="component" value="Unassembled WGS sequence"/>
</dbReference>
<dbReference type="Pfam" id="PF12704">
    <property type="entry name" value="MacB_PCD"/>
    <property type="match status" value="1"/>
</dbReference>
<dbReference type="OrthoDB" id="163559at2157"/>
<accession>A0A830FC18</accession>
<dbReference type="PANTHER" id="PTHR30489:SF0">
    <property type="entry name" value="LIPOPROTEIN-RELEASING SYSTEM TRANSMEMBRANE PROTEIN LOLE"/>
    <property type="match status" value="1"/>
</dbReference>
<evidence type="ECO:0000256" key="6">
    <source>
        <dbReference type="SAM" id="Phobius"/>
    </source>
</evidence>
<dbReference type="InterPro" id="IPR025857">
    <property type="entry name" value="MacB_PCD"/>
</dbReference>
<proteinExistence type="predicted"/>
<evidence type="ECO:0008006" key="11">
    <source>
        <dbReference type="Google" id="ProtNLM"/>
    </source>
</evidence>
<keyword evidence="3 6" id="KW-0812">Transmembrane</keyword>
<keyword evidence="10" id="KW-1185">Reference proteome</keyword>